<gene>
    <name evidence="2" type="ORF">EA462_10835</name>
</gene>
<name>A0A3N6LPR3_9EURY</name>
<keyword evidence="3" id="KW-1185">Reference proteome</keyword>
<sequence length="265" mass="30706">MDGTLDHVMVRVSNLEDSLEWYESHLEYEEKDRHEGDGFTIVYLGPEEMHEEGALLELTHNEGTDELAVGDAWGHVAVRVPEGELEAYYEQLMDEGVEDYRDPESCGGRYAFVKDPDGHEIEIVQRDPDEGALWSLDHTMIRVEDADEALGFWTRKFEYDEVGRWESDSFANYFVEPRDAAEEAMSVELTYNYDGRSYETGDAWGHLCVRVDDLEEDWERLMERDAPEYRDPGSNDDMYAFTTDQDGHEIELLERDPDADSLFPF</sequence>
<dbReference type="EMBL" id="REFY01000004">
    <property type="protein sequence ID" value="RQG88884.1"/>
    <property type="molecule type" value="Genomic_DNA"/>
</dbReference>
<evidence type="ECO:0000313" key="2">
    <source>
        <dbReference type="EMBL" id="RQG88884.1"/>
    </source>
</evidence>
<dbReference type="GO" id="GO:0004462">
    <property type="term" value="F:lactoylglutathione lyase activity"/>
    <property type="evidence" value="ECO:0007669"/>
    <property type="project" value="TreeGrafter"/>
</dbReference>
<dbReference type="PANTHER" id="PTHR46036:SF5">
    <property type="entry name" value="LACTOYLGLUTATHIONE LYASE"/>
    <property type="match status" value="1"/>
</dbReference>
<dbReference type="InterPro" id="IPR037523">
    <property type="entry name" value="VOC_core"/>
</dbReference>
<accession>A0A3N6LPR3</accession>
<dbReference type="Pfam" id="PF00903">
    <property type="entry name" value="Glyoxalase"/>
    <property type="match status" value="2"/>
</dbReference>
<comment type="caution">
    <text evidence="2">The sequence shown here is derived from an EMBL/GenBank/DDBJ whole genome shotgun (WGS) entry which is preliminary data.</text>
</comment>
<protein>
    <submittedName>
        <fullName evidence="2">Glyoxalase</fullName>
    </submittedName>
</protein>
<dbReference type="GO" id="GO:0005737">
    <property type="term" value="C:cytoplasm"/>
    <property type="evidence" value="ECO:0007669"/>
    <property type="project" value="TreeGrafter"/>
</dbReference>
<proteinExistence type="predicted"/>
<dbReference type="InterPro" id="IPR004360">
    <property type="entry name" value="Glyas_Fos-R_dOase_dom"/>
</dbReference>
<feature type="domain" description="VOC" evidence="1">
    <location>
        <begin position="135"/>
        <end position="255"/>
    </location>
</feature>
<feature type="domain" description="VOC" evidence="1">
    <location>
        <begin position="4"/>
        <end position="126"/>
    </location>
</feature>
<reference evidence="2 3" key="1">
    <citation type="submission" date="2018-10" db="EMBL/GenBank/DDBJ databases">
        <title>Natrarchaeobius chitinivorans gen. nov., sp. nov., and Natrarchaeobius haloalkaliphilus sp. nov., alkaliphilic, chitin-utilizing haloarchaea from hypersaline alkaline lakes.</title>
        <authorList>
            <person name="Sorokin D.Y."/>
            <person name="Elcheninov A.G."/>
            <person name="Kostrikina N.A."/>
            <person name="Bale N.J."/>
            <person name="Sinninghe Damste J.S."/>
            <person name="Khijniak T.V."/>
            <person name="Kublanov I.V."/>
            <person name="Toshchakov S.V."/>
        </authorList>
    </citation>
    <scope>NUCLEOTIDE SEQUENCE [LARGE SCALE GENOMIC DNA]</scope>
    <source>
        <strain evidence="2 3">AArcht-Sl</strain>
    </source>
</reference>
<dbReference type="Gene3D" id="3.10.180.10">
    <property type="entry name" value="2,3-Dihydroxybiphenyl 1,2-Dioxygenase, domain 1"/>
    <property type="match status" value="2"/>
</dbReference>
<dbReference type="RefSeq" id="WP_124178571.1">
    <property type="nucleotide sequence ID" value="NZ_REFY01000004.1"/>
</dbReference>
<dbReference type="SUPFAM" id="SSF54593">
    <property type="entry name" value="Glyoxalase/Bleomycin resistance protein/Dihydroxybiphenyl dioxygenase"/>
    <property type="match status" value="2"/>
</dbReference>
<dbReference type="OrthoDB" id="134577at2157"/>
<dbReference type="GO" id="GO:0019243">
    <property type="term" value="P:methylglyoxal catabolic process to D-lactate via S-lactoyl-glutathione"/>
    <property type="evidence" value="ECO:0007669"/>
    <property type="project" value="TreeGrafter"/>
</dbReference>
<evidence type="ECO:0000313" key="3">
    <source>
        <dbReference type="Proteomes" id="UP000273828"/>
    </source>
</evidence>
<evidence type="ECO:0000259" key="1">
    <source>
        <dbReference type="PROSITE" id="PS51819"/>
    </source>
</evidence>
<organism evidence="2 3">
    <name type="scientific">Natrarchaeobius halalkaliphilus</name>
    <dbReference type="NCBI Taxonomy" id="1679091"/>
    <lineage>
        <taxon>Archaea</taxon>
        <taxon>Methanobacteriati</taxon>
        <taxon>Methanobacteriota</taxon>
        <taxon>Stenosarchaea group</taxon>
        <taxon>Halobacteria</taxon>
        <taxon>Halobacteriales</taxon>
        <taxon>Natrialbaceae</taxon>
        <taxon>Natrarchaeobius</taxon>
    </lineage>
</organism>
<dbReference type="PANTHER" id="PTHR46036">
    <property type="entry name" value="LACTOYLGLUTATHIONE LYASE"/>
    <property type="match status" value="1"/>
</dbReference>
<dbReference type="InterPro" id="IPR029068">
    <property type="entry name" value="Glyas_Bleomycin-R_OHBP_Dase"/>
</dbReference>
<dbReference type="AlphaFoldDB" id="A0A3N6LPR3"/>
<dbReference type="PROSITE" id="PS51819">
    <property type="entry name" value="VOC"/>
    <property type="match status" value="2"/>
</dbReference>
<dbReference type="Proteomes" id="UP000273828">
    <property type="component" value="Unassembled WGS sequence"/>
</dbReference>